<name>I0ESU3_HELCM</name>
<proteinExistence type="predicted"/>
<evidence type="ECO:0000313" key="1">
    <source>
        <dbReference type="EMBL" id="AFI06012.1"/>
    </source>
</evidence>
<protein>
    <recommendedName>
        <fullName evidence="3">Addiction module killer protein</fullName>
    </recommendedName>
</protein>
<dbReference type="Pfam" id="PF05973">
    <property type="entry name" value="Gp49"/>
    <property type="match status" value="1"/>
</dbReference>
<dbReference type="HOGENOM" id="CLU_152445_0_1_7"/>
<dbReference type="STRING" id="1163745.HCD_05050"/>
<dbReference type="EMBL" id="CP003481">
    <property type="protein sequence ID" value="AFI06012.1"/>
    <property type="molecule type" value="Genomic_DNA"/>
</dbReference>
<evidence type="ECO:0008006" key="3">
    <source>
        <dbReference type="Google" id="ProtNLM"/>
    </source>
</evidence>
<organism evidence="1 2">
    <name type="scientific">Helicobacter cetorum (strain ATCC BAA-540 / CCUG 52418 / MIT 99-5656)</name>
    <dbReference type="NCBI Taxonomy" id="1163745"/>
    <lineage>
        <taxon>Bacteria</taxon>
        <taxon>Pseudomonadati</taxon>
        <taxon>Campylobacterota</taxon>
        <taxon>Epsilonproteobacteria</taxon>
        <taxon>Campylobacterales</taxon>
        <taxon>Helicobacteraceae</taxon>
        <taxon>Helicobacter</taxon>
    </lineage>
</organism>
<dbReference type="eggNOG" id="COG3657">
    <property type="taxonomic scope" value="Bacteria"/>
</dbReference>
<dbReference type="Proteomes" id="UP000005013">
    <property type="component" value="Chromosome"/>
</dbReference>
<dbReference type="RefSeq" id="WP_014659507.1">
    <property type="nucleotide sequence ID" value="NC_017735.1"/>
</dbReference>
<dbReference type="PANTHER" id="PTHR41791">
    <property type="entry name" value="SSL7039 PROTEIN"/>
    <property type="match status" value="1"/>
</dbReference>
<evidence type="ECO:0000313" key="2">
    <source>
        <dbReference type="Proteomes" id="UP000005013"/>
    </source>
</evidence>
<dbReference type="InterPro" id="IPR009241">
    <property type="entry name" value="HigB-like"/>
</dbReference>
<gene>
    <name evidence="1" type="ordered locus">HCD_05050</name>
</gene>
<dbReference type="PIRSF" id="PIRSF028744">
    <property type="entry name" value="Addict_mod_HI1419"/>
    <property type="match status" value="1"/>
</dbReference>
<sequence>MIIKQTKIFNEWLENLKDKKGAVIIKRRLIKIETSNALGDFKALGSNLFELRFFIGAGYRVYFTFRGSEIILLLAGGDKSTQQRDIQKAREILKGFLNG</sequence>
<dbReference type="PANTHER" id="PTHR41791:SF1">
    <property type="entry name" value="SSL7039 PROTEIN"/>
    <property type="match status" value="1"/>
</dbReference>
<keyword evidence="2" id="KW-1185">Reference proteome</keyword>
<dbReference type="KEGG" id="hcm:HCD_05050"/>
<dbReference type="OrthoDB" id="9800258at2"/>
<dbReference type="InterPro" id="IPR014056">
    <property type="entry name" value="TypeIITA-like_toxin_pred"/>
</dbReference>
<dbReference type="NCBIfam" id="TIGR02683">
    <property type="entry name" value="upstrm_HI1419"/>
    <property type="match status" value="1"/>
</dbReference>
<dbReference type="AlphaFoldDB" id="I0ESU3"/>
<accession>I0ESU3</accession>
<reference evidence="1 2" key="1">
    <citation type="journal article" date="2013" name="PLoS ONE">
        <title>Sequence Divergence and Conservation in Genomes ofHelicobacter cetorum Strains from a Dolphin and a Whale.</title>
        <authorList>
            <person name="Kersulyte D."/>
            <person name="Rossi M."/>
            <person name="Berg D.E."/>
        </authorList>
    </citation>
    <scope>NUCLEOTIDE SEQUENCE [LARGE SCALE GENOMIC DNA]</scope>
    <source>
        <strain evidence="1 2">MIT 99-5656</strain>
    </source>
</reference>
<dbReference type="PATRIC" id="fig|1163745.3.peg.1066"/>